<name>A0ABV9ZGS8_9PSEU</name>
<evidence type="ECO:0000256" key="2">
    <source>
        <dbReference type="ARBA" id="ARBA00023002"/>
    </source>
</evidence>
<dbReference type="RefSeq" id="WP_378021907.1">
    <property type="nucleotide sequence ID" value="NZ_JBHSKG010000007.1"/>
</dbReference>
<dbReference type="EMBL" id="JBHSKG010000007">
    <property type="protein sequence ID" value="MFC5139731.1"/>
    <property type="molecule type" value="Genomic_DNA"/>
</dbReference>
<dbReference type="Proteomes" id="UP001596175">
    <property type="component" value="Unassembled WGS sequence"/>
</dbReference>
<sequence length="262" mass="26869">MDLQLRGKRVLVTGASRGLGLEIVRAFLAEGASVVATARRSTAEIEATGAVFVPADLATPDGPRRVVEAALAADPRLDVLVNNAGGGDMPADGFADVFDGEDDDWASIFALNLDAARRTTRAALPALTAARGAVVTISSDSARRVGAEPLPYRVAKAALNAFSRGLAEKVGPTGVRVNTVSPAGIRTPLLTGPDTFVARLAADMGVDQDTLLAALPKQGGMLTEQLIEPDEVARVVLLLASPTVPSVIGANWGVDAGSVKAA</sequence>
<accession>A0ABV9ZGS8</accession>
<dbReference type="PRINTS" id="PR00081">
    <property type="entry name" value="GDHRDH"/>
</dbReference>
<dbReference type="PRINTS" id="PR00080">
    <property type="entry name" value="SDRFAMILY"/>
</dbReference>
<dbReference type="InterPro" id="IPR036291">
    <property type="entry name" value="NAD(P)-bd_dom_sf"/>
</dbReference>
<comment type="caution">
    <text evidence="3">The sequence shown here is derived from an EMBL/GenBank/DDBJ whole genome shotgun (WGS) entry which is preliminary data.</text>
</comment>
<dbReference type="InterPro" id="IPR002347">
    <property type="entry name" value="SDR_fam"/>
</dbReference>
<dbReference type="CDD" id="cd05233">
    <property type="entry name" value="SDR_c"/>
    <property type="match status" value="1"/>
</dbReference>
<evidence type="ECO:0000313" key="3">
    <source>
        <dbReference type="EMBL" id="MFC5139731.1"/>
    </source>
</evidence>
<proteinExistence type="inferred from homology"/>
<dbReference type="Gene3D" id="3.40.50.720">
    <property type="entry name" value="NAD(P)-binding Rossmann-like Domain"/>
    <property type="match status" value="1"/>
</dbReference>
<keyword evidence="2" id="KW-0560">Oxidoreductase</keyword>
<evidence type="ECO:0000313" key="4">
    <source>
        <dbReference type="Proteomes" id="UP001596175"/>
    </source>
</evidence>
<dbReference type="PANTHER" id="PTHR42760">
    <property type="entry name" value="SHORT-CHAIN DEHYDROGENASES/REDUCTASES FAMILY MEMBER"/>
    <property type="match status" value="1"/>
</dbReference>
<evidence type="ECO:0000256" key="1">
    <source>
        <dbReference type="ARBA" id="ARBA00006484"/>
    </source>
</evidence>
<keyword evidence="4" id="KW-1185">Reference proteome</keyword>
<reference evidence="4" key="1">
    <citation type="journal article" date="2019" name="Int. J. Syst. Evol. Microbiol.">
        <title>The Global Catalogue of Microorganisms (GCM) 10K type strain sequencing project: providing services to taxonomists for standard genome sequencing and annotation.</title>
        <authorList>
            <consortium name="The Broad Institute Genomics Platform"/>
            <consortium name="The Broad Institute Genome Sequencing Center for Infectious Disease"/>
            <person name="Wu L."/>
            <person name="Ma J."/>
        </authorList>
    </citation>
    <scope>NUCLEOTIDE SEQUENCE [LARGE SCALE GENOMIC DNA]</scope>
    <source>
        <strain evidence="4">XZYJ18</strain>
    </source>
</reference>
<organism evidence="3 4">
    <name type="scientific">Actinomycetospora rhizophila</name>
    <dbReference type="NCBI Taxonomy" id="1416876"/>
    <lineage>
        <taxon>Bacteria</taxon>
        <taxon>Bacillati</taxon>
        <taxon>Actinomycetota</taxon>
        <taxon>Actinomycetes</taxon>
        <taxon>Pseudonocardiales</taxon>
        <taxon>Pseudonocardiaceae</taxon>
        <taxon>Actinomycetospora</taxon>
    </lineage>
</organism>
<dbReference type="PANTHER" id="PTHR42760:SF133">
    <property type="entry name" value="3-OXOACYL-[ACYL-CARRIER-PROTEIN] REDUCTASE"/>
    <property type="match status" value="1"/>
</dbReference>
<comment type="similarity">
    <text evidence="1">Belongs to the short-chain dehydrogenases/reductases (SDR) family.</text>
</comment>
<gene>
    <name evidence="3" type="ORF">ACFPK1_15930</name>
</gene>
<protein>
    <submittedName>
        <fullName evidence="3">SDR family oxidoreductase</fullName>
    </submittedName>
</protein>
<dbReference type="SUPFAM" id="SSF51735">
    <property type="entry name" value="NAD(P)-binding Rossmann-fold domains"/>
    <property type="match status" value="1"/>
</dbReference>
<dbReference type="Pfam" id="PF13561">
    <property type="entry name" value="adh_short_C2"/>
    <property type="match status" value="1"/>
</dbReference>